<dbReference type="STRING" id="985054.SAMN05444358_102145"/>
<evidence type="ECO:0000256" key="7">
    <source>
        <dbReference type="ARBA" id="ARBA00023191"/>
    </source>
</evidence>
<comment type="catalytic activity">
    <reaction evidence="11">
        <text>apo-[peptidyl-carrier protein] + CoA = holo-[peptidyl-carrier protein] + adenosine 3',5'-bisphosphate + H(+)</text>
        <dbReference type="Rhea" id="RHEA:46228"/>
        <dbReference type="Rhea" id="RHEA-COMP:11479"/>
        <dbReference type="Rhea" id="RHEA-COMP:11480"/>
        <dbReference type="ChEBI" id="CHEBI:15378"/>
        <dbReference type="ChEBI" id="CHEBI:29999"/>
        <dbReference type="ChEBI" id="CHEBI:57287"/>
        <dbReference type="ChEBI" id="CHEBI:58343"/>
        <dbReference type="ChEBI" id="CHEBI:64479"/>
    </reaction>
</comment>
<feature type="domain" description="4'-phosphopantetheinyl transferase N-terminal" evidence="15">
    <location>
        <begin position="36"/>
        <end position="103"/>
    </location>
</feature>
<dbReference type="GO" id="GO:0008897">
    <property type="term" value="F:holo-[acyl-carrier-protein] synthase activity"/>
    <property type="evidence" value="ECO:0007669"/>
    <property type="project" value="InterPro"/>
</dbReference>
<feature type="binding site" evidence="13">
    <location>
        <position position="116"/>
    </location>
    <ligand>
        <name>Mg(2+)</name>
        <dbReference type="ChEBI" id="CHEBI:18420"/>
    </ligand>
</feature>
<feature type="binding site" evidence="12">
    <location>
        <position position="162"/>
    </location>
    <ligand>
        <name>CoA</name>
        <dbReference type="ChEBI" id="CHEBI:57287"/>
    </ligand>
</feature>
<evidence type="ECO:0000259" key="15">
    <source>
        <dbReference type="Pfam" id="PF17837"/>
    </source>
</evidence>
<feature type="binding site" evidence="12">
    <location>
        <position position="114"/>
    </location>
    <ligand>
        <name>CoA</name>
        <dbReference type="ChEBI" id="CHEBI:57287"/>
    </ligand>
</feature>
<accession>A0A1H2Y305</accession>
<dbReference type="Proteomes" id="UP000183400">
    <property type="component" value="Unassembled WGS sequence"/>
</dbReference>
<dbReference type="Gene3D" id="3.90.470.20">
    <property type="entry name" value="4'-phosphopantetheinyl transferase domain"/>
    <property type="match status" value="1"/>
</dbReference>
<evidence type="ECO:0000256" key="11">
    <source>
        <dbReference type="ARBA" id="ARBA00049191"/>
    </source>
</evidence>
<sequence>MSRLEQIRAELQNVLGPDIGVGVTDPKALNGALLPEEEPAMANALNKRRLEFASGRAAARQAMKDLNLPSYAIPMAADRSPVWPAGIVGSITHSDDICIAAVAHDYHKVSIGIDVEPEAPLGSEFEEIICTPSERAWLDTQGSAQHRRLATQIFCVKESIYKALYPLTGQVIGFNEVELELPFQNCTGFVLKANKQTETLSVETRLITIRNFIFTYAGFAEIPFSTAHRHKFYDQT</sequence>
<feature type="binding site" evidence="12">
    <location>
        <position position="48"/>
    </location>
    <ligand>
        <name>CoA</name>
        <dbReference type="ChEBI" id="CHEBI:57287"/>
    </ligand>
</feature>
<evidence type="ECO:0000256" key="6">
    <source>
        <dbReference type="ARBA" id="ARBA00022679"/>
    </source>
</evidence>
<evidence type="ECO:0000259" key="14">
    <source>
        <dbReference type="Pfam" id="PF01648"/>
    </source>
</evidence>
<dbReference type="UniPathway" id="UPA00017"/>
<evidence type="ECO:0000256" key="2">
    <source>
        <dbReference type="ARBA" id="ARBA00004993"/>
    </source>
</evidence>
<dbReference type="Pfam" id="PF01648">
    <property type="entry name" value="ACPS"/>
    <property type="match status" value="1"/>
</dbReference>
<dbReference type="OrthoDB" id="8210607at2"/>
<evidence type="ECO:0000256" key="3">
    <source>
        <dbReference type="ARBA" id="ARBA00008342"/>
    </source>
</evidence>
<dbReference type="PRINTS" id="PR01399">
    <property type="entry name" value="ENTSNTHTASED"/>
</dbReference>
<dbReference type="InterPro" id="IPR008278">
    <property type="entry name" value="4-PPantetheinyl_Trfase_dom"/>
</dbReference>
<organism evidence="16 17">
    <name type="scientific">Ruegeria halocynthiae</name>
    <dbReference type="NCBI Taxonomy" id="985054"/>
    <lineage>
        <taxon>Bacteria</taxon>
        <taxon>Pseudomonadati</taxon>
        <taxon>Pseudomonadota</taxon>
        <taxon>Alphaproteobacteria</taxon>
        <taxon>Rhodobacterales</taxon>
        <taxon>Roseobacteraceae</taxon>
        <taxon>Ruegeria</taxon>
    </lineage>
</organism>
<dbReference type="Pfam" id="PF17837">
    <property type="entry name" value="4PPT_N"/>
    <property type="match status" value="1"/>
</dbReference>
<comment type="catalytic activity">
    <reaction evidence="10">
        <text>apo-[aryl-carrier protein] + CoA = holo-[aryl-carrier protein] + adenosine 3',5'-bisphosphate + H(+)</text>
        <dbReference type="Rhea" id="RHEA:48404"/>
        <dbReference type="Rhea" id="RHEA-COMP:15903"/>
        <dbReference type="Rhea" id="RHEA-COMP:17557"/>
        <dbReference type="ChEBI" id="CHEBI:15378"/>
        <dbReference type="ChEBI" id="CHEBI:29999"/>
        <dbReference type="ChEBI" id="CHEBI:57287"/>
        <dbReference type="ChEBI" id="CHEBI:58343"/>
        <dbReference type="ChEBI" id="CHEBI:64479"/>
    </reaction>
</comment>
<protein>
    <recommendedName>
        <fullName evidence="5">Enterobactin synthase component D</fullName>
    </recommendedName>
    <alternativeName>
        <fullName evidence="8">4'-phosphopantetheinyl transferase EntD</fullName>
    </alternativeName>
    <alternativeName>
        <fullName evidence="9">Enterochelin synthase D</fullName>
    </alternativeName>
</protein>
<keyword evidence="13" id="KW-0479">Metal-binding</keyword>
<keyword evidence="17" id="KW-1185">Reference proteome</keyword>
<dbReference type="SUPFAM" id="SSF56214">
    <property type="entry name" value="4'-phosphopantetheinyl transferase"/>
    <property type="match status" value="1"/>
</dbReference>
<comment type="cofactor">
    <cofactor evidence="13">
        <name>Mg(2+)</name>
        <dbReference type="ChEBI" id="CHEBI:18420"/>
    </cofactor>
</comment>
<feature type="binding site" evidence="12">
    <location>
        <begin position="92"/>
        <end position="93"/>
    </location>
    <ligand>
        <name>CoA</name>
        <dbReference type="ChEBI" id="CHEBI:57287"/>
    </ligand>
</feature>
<dbReference type="GO" id="GO:0000287">
    <property type="term" value="F:magnesium ion binding"/>
    <property type="evidence" value="ECO:0007669"/>
    <property type="project" value="InterPro"/>
</dbReference>
<dbReference type="EMBL" id="FNNP01000002">
    <property type="protein sequence ID" value="SDW99516.1"/>
    <property type="molecule type" value="Genomic_DNA"/>
</dbReference>
<dbReference type="AlphaFoldDB" id="A0A1H2Y305"/>
<evidence type="ECO:0000256" key="13">
    <source>
        <dbReference type="PIRSR" id="PIRSR603542-2"/>
    </source>
</evidence>
<evidence type="ECO:0000256" key="4">
    <source>
        <dbReference type="ARBA" id="ARBA00011503"/>
    </source>
</evidence>
<gene>
    <name evidence="16" type="ORF">SAMN05444358_102145</name>
</gene>
<reference evidence="17" key="1">
    <citation type="submission" date="2016-10" db="EMBL/GenBank/DDBJ databases">
        <authorList>
            <person name="Varghese N."/>
            <person name="Submissions S."/>
        </authorList>
    </citation>
    <scope>NUCLEOTIDE SEQUENCE [LARGE SCALE GENOMIC DNA]</scope>
    <source>
        <strain evidence="17">DSM 27839</strain>
    </source>
</reference>
<evidence type="ECO:0000313" key="16">
    <source>
        <dbReference type="EMBL" id="SDW99516.1"/>
    </source>
</evidence>
<dbReference type="PANTHER" id="PTHR38096:SF1">
    <property type="entry name" value="ENTEROBACTIN SYNTHASE COMPONENT D"/>
    <property type="match status" value="1"/>
</dbReference>
<keyword evidence="6 16" id="KW-0808">Transferase</keyword>
<evidence type="ECO:0000256" key="12">
    <source>
        <dbReference type="PIRSR" id="PIRSR603542-1"/>
    </source>
</evidence>
<comment type="subunit">
    <text evidence="4">EntB, EntD, EntE, and EntF form a multienzyme complex called enterobactin synthase.</text>
</comment>
<dbReference type="InterPro" id="IPR041354">
    <property type="entry name" value="4PPT_N"/>
</dbReference>
<comment type="pathway">
    <text evidence="2">Siderophore biosynthesis; enterobactin biosynthesis.</text>
</comment>
<evidence type="ECO:0000256" key="5">
    <source>
        <dbReference type="ARBA" id="ARBA00019087"/>
    </source>
</evidence>
<feature type="binding site" evidence="13">
    <location>
        <position position="114"/>
    </location>
    <ligand>
        <name>Mg(2+)</name>
        <dbReference type="ChEBI" id="CHEBI:18420"/>
    </ligand>
</feature>
<proteinExistence type="inferred from homology"/>
<dbReference type="InterPro" id="IPR003542">
    <property type="entry name" value="Enbac_synth_compD-like"/>
</dbReference>
<comment type="function">
    <text evidence="1">Involved in the biosynthesis of the siderophore enterobactin (enterochelin), which is a macrocyclic trimeric lactone of N-(2,3-dihydroxybenzoyl)-serine. The serine trilactone serves as a scaffolding for the three catechol functionalities that provide hexadentate coordination for the tightly ligated iron(2+) atoms. Plays an essential role in the assembly of the enterobactin by catalyzing the transfer of the 4'-phosphopantetheine (Ppant) moiety from coenzyme A to the apo-domains of both EntB (ArCP domain) and EntF (PCP domain) to yield their holo-forms which make them competent for the activation of 2,3-dihydroxybenzoate (DHB) and L-serine, respectively.</text>
</comment>
<dbReference type="GO" id="GO:0009239">
    <property type="term" value="P:enterobactin biosynthetic process"/>
    <property type="evidence" value="ECO:0007669"/>
    <property type="project" value="UniProtKB-UniPathway"/>
</dbReference>
<dbReference type="InterPro" id="IPR037143">
    <property type="entry name" value="4-PPantetheinyl_Trfase_dom_sf"/>
</dbReference>
<feature type="domain" description="4'-phosphopantetheinyl transferase" evidence="14">
    <location>
        <begin position="110"/>
        <end position="186"/>
    </location>
</feature>
<name>A0A1H2Y305_9RHOB</name>
<dbReference type="RefSeq" id="WP_074736674.1">
    <property type="nucleotide sequence ID" value="NZ_FNNP01000002.1"/>
</dbReference>
<dbReference type="GO" id="GO:0009366">
    <property type="term" value="C:enterobactin synthetase complex"/>
    <property type="evidence" value="ECO:0007669"/>
    <property type="project" value="InterPro"/>
</dbReference>
<feature type="binding site" evidence="12">
    <location>
        <position position="158"/>
    </location>
    <ligand>
        <name>CoA</name>
        <dbReference type="ChEBI" id="CHEBI:57287"/>
    </ligand>
</feature>
<evidence type="ECO:0000313" key="17">
    <source>
        <dbReference type="Proteomes" id="UP000183400"/>
    </source>
</evidence>
<evidence type="ECO:0000256" key="1">
    <source>
        <dbReference type="ARBA" id="ARBA00003937"/>
    </source>
</evidence>
<dbReference type="PANTHER" id="PTHR38096">
    <property type="entry name" value="ENTEROBACTIN SYNTHASE COMPONENT D"/>
    <property type="match status" value="1"/>
</dbReference>
<comment type="similarity">
    <text evidence="3">Belongs to the P-Pant transferase superfamily. EntD family.</text>
</comment>
<keyword evidence="7" id="KW-0259">Enterobactin biosynthesis</keyword>
<dbReference type="GO" id="GO:0005886">
    <property type="term" value="C:plasma membrane"/>
    <property type="evidence" value="ECO:0007669"/>
    <property type="project" value="TreeGrafter"/>
</dbReference>
<evidence type="ECO:0000256" key="9">
    <source>
        <dbReference type="ARBA" id="ARBA00031996"/>
    </source>
</evidence>
<feature type="binding site" evidence="12">
    <location>
        <position position="56"/>
    </location>
    <ligand>
        <name>CoA</name>
        <dbReference type="ChEBI" id="CHEBI:57287"/>
    </ligand>
</feature>
<evidence type="ECO:0000256" key="10">
    <source>
        <dbReference type="ARBA" id="ARBA00049176"/>
    </source>
</evidence>
<keyword evidence="13" id="KW-0460">Magnesium</keyword>
<evidence type="ECO:0000256" key="8">
    <source>
        <dbReference type="ARBA" id="ARBA00029894"/>
    </source>
</evidence>